<accession>A0A5B8NN69</accession>
<evidence type="ECO:0000313" key="2">
    <source>
        <dbReference type="EMBL" id="QDZ40001.1"/>
    </source>
</evidence>
<feature type="transmembrane region" description="Helical" evidence="1">
    <location>
        <begin position="129"/>
        <end position="155"/>
    </location>
</feature>
<feature type="transmembrane region" description="Helical" evidence="1">
    <location>
        <begin position="44"/>
        <end position="65"/>
    </location>
</feature>
<evidence type="ECO:0000313" key="3">
    <source>
        <dbReference type="Proteomes" id="UP000318453"/>
    </source>
</evidence>
<reference evidence="2" key="1">
    <citation type="submission" date="2019-08" db="EMBL/GenBank/DDBJ databases">
        <title>Carotenoids and Carotenoid Binding Proteins in the Halophilic Cyanobacterium Euhalothece sp. ZM00.</title>
        <authorList>
            <person name="Cho S.M."/>
            <person name="Song J.Y."/>
            <person name="Park Y.-I."/>
        </authorList>
    </citation>
    <scope>NUCLEOTIDE SEQUENCE [LARGE SCALE GENOMIC DNA]</scope>
    <source>
        <strain evidence="2">Z-M001</strain>
    </source>
</reference>
<dbReference type="AlphaFoldDB" id="A0A5B8NN69"/>
<dbReference type="Proteomes" id="UP000318453">
    <property type="component" value="Chromosome"/>
</dbReference>
<proteinExistence type="predicted"/>
<protein>
    <submittedName>
        <fullName evidence="2">DUF4112 domain-containing protein</fullName>
    </submittedName>
</protein>
<dbReference type="RefSeq" id="WP_146295601.1">
    <property type="nucleotide sequence ID" value="NZ_CP042326.1"/>
</dbReference>
<dbReference type="PANTHER" id="PTHR35519:SF2">
    <property type="entry name" value="PH DOMAIN PROTEIN"/>
    <property type="match status" value="1"/>
</dbReference>
<dbReference type="Pfam" id="PF13430">
    <property type="entry name" value="DUF4112"/>
    <property type="match status" value="1"/>
</dbReference>
<dbReference type="InterPro" id="IPR025187">
    <property type="entry name" value="DUF4112"/>
</dbReference>
<organism evidence="2 3">
    <name type="scientific">Euhalothece natronophila Z-M001</name>
    <dbReference type="NCBI Taxonomy" id="522448"/>
    <lineage>
        <taxon>Bacteria</taxon>
        <taxon>Bacillati</taxon>
        <taxon>Cyanobacteriota</taxon>
        <taxon>Cyanophyceae</taxon>
        <taxon>Oscillatoriophycideae</taxon>
        <taxon>Chroococcales</taxon>
        <taxon>Halothecacae</taxon>
        <taxon>Halothece cluster</taxon>
        <taxon>Euhalothece</taxon>
    </lineage>
</organism>
<evidence type="ECO:0000256" key="1">
    <source>
        <dbReference type="SAM" id="Phobius"/>
    </source>
</evidence>
<keyword evidence="1" id="KW-1133">Transmembrane helix</keyword>
<feature type="transmembrane region" description="Helical" evidence="1">
    <location>
        <begin position="77"/>
        <end position="97"/>
    </location>
</feature>
<dbReference type="OrthoDB" id="513552at2"/>
<name>A0A5B8NN69_9CHRO</name>
<dbReference type="PANTHER" id="PTHR35519">
    <property type="entry name" value="MEMBRANE PROTEINS"/>
    <property type="match status" value="1"/>
</dbReference>
<keyword evidence="1" id="KW-0472">Membrane</keyword>
<gene>
    <name evidence="2" type="ORF">FRE64_08635</name>
</gene>
<dbReference type="KEGG" id="enn:FRE64_08635"/>
<keyword evidence="3" id="KW-1185">Reference proteome</keyword>
<keyword evidence="1" id="KW-0812">Transmembrane</keyword>
<sequence length="170" mass="18786">MRQPFSENSPQTSNAYLRVQRLSQFLDNAIVIPGTSYRVGFDPLLGLFPGVGDYFGAFLSGYIVLEAAKIGASRVTLIRMIVNVVIDTIVGLVPGMGDIFDVFWKANARNVMLLQKQLESGERREKADWLFLGGLLLILLIIVLGMASLSFWILVSLIQASPFFGITLMN</sequence>
<dbReference type="EMBL" id="CP042326">
    <property type="protein sequence ID" value="QDZ40001.1"/>
    <property type="molecule type" value="Genomic_DNA"/>
</dbReference>